<dbReference type="EMBL" id="FOKG01000001">
    <property type="protein sequence ID" value="SFA84694.1"/>
    <property type="molecule type" value="Genomic_DNA"/>
</dbReference>
<dbReference type="Proteomes" id="UP000243799">
    <property type="component" value="Unassembled WGS sequence"/>
</dbReference>
<evidence type="ECO:0000313" key="2">
    <source>
        <dbReference type="Proteomes" id="UP000243799"/>
    </source>
</evidence>
<sequence length="518" mass="56793">MTSQSRGRDTTPVPGPDGINSFVKDVLSDFAALAAEPDLLQIEVLASEVAGAWWEDPEGEDVARELIDRAKKKASPGSAALLTSLSVLAPDPAVREAAAVGLRAVLGRGIPEPEWAPGLGAVGVDECWQLGDVYGDTASLLAVLHRDQERIGIFALLHLTDGSLPDVTIVDNPDELLAGMRGQAEENDGLLLVERIEPARLRGLLERGIAVLDTLEEPEVTEEFVRFRALALAYCRVLPDAEPAPGPEPLGDWDAVIEEFLTANPELPDTDDTRYCVRLLIDFGVQTEPSRPLRISPERMVAFLEDWLPGEIELSESEQEVLPDVVLAWTRWTAIRQGLPELALAELDEVVQESLAGLGDDSLEIYLDGDEDLDDPVALTELLERRMFAVPATITELGDTQLELEPTDPEQRRLLVIGEHPEYHEALTEDSDIAEIDGVDPREYLALKAAVVDQLWDNEPQELWAAVVRMRDTGRERDEILDELVTVLSEQADTAGEPGAEEFEFDLDAYCAALEALN</sequence>
<evidence type="ECO:0000313" key="1">
    <source>
        <dbReference type="EMBL" id="SFA84694.1"/>
    </source>
</evidence>
<dbReference type="AlphaFoldDB" id="A0A1I0W813"/>
<accession>A0A1I0W813</accession>
<name>A0A1I0W813_9PSEU</name>
<dbReference type="RefSeq" id="WP_245788123.1">
    <property type="nucleotide sequence ID" value="NZ_FOKG01000001.1"/>
</dbReference>
<proteinExistence type="predicted"/>
<keyword evidence="2" id="KW-1185">Reference proteome</keyword>
<protein>
    <submittedName>
        <fullName evidence="1">Uncharacterized protein</fullName>
    </submittedName>
</protein>
<dbReference type="STRING" id="490629.SAMN05216266_101815"/>
<gene>
    <name evidence="1" type="ORF">SAMN05216266_101815</name>
</gene>
<organism evidence="1 2">
    <name type="scientific">Amycolatopsis marina</name>
    <dbReference type="NCBI Taxonomy" id="490629"/>
    <lineage>
        <taxon>Bacteria</taxon>
        <taxon>Bacillati</taxon>
        <taxon>Actinomycetota</taxon>
        <taxon>Actinomycetes</taxon>
        <taxon>Pseudonocardiales</taxon>
        <taxon>Pseudonocardiaceae</taxon>
        <taxon>Amycolatopsis</taxon>
    </lineage>
</organism>
<reference evidence="2" key="1">
    <citation type="submission" date="2016-10" db="EMBL/GenBank/DDBJ databases">
        <authorList>
            <person name="Varghese N."/>
            <person name="Submissions S."/>
        </authorList>
    </citation>
    <scope>NUCLEOTIDE SEQUENCE [LARGE SCALE GENOMIC DNA]</scope>
    <source>
        <strain evidence="2">CGMCC 4.3568</strain>
    </source>
</reference>